<keyword evidence="3" id="KW-0805">Transcription regulation</keyword>
<feature type="domain" description="HTH gntR-type" evidence="6">
    <location>
        <begin position="13"/>
        <end position="81"/>
    </location>
</feature>
<reference evidence="7 8" key="1">
    <citation type="journal article" date="2012" name="J. Bacteriol.">
        <title>Genome Sequence of Nitratireductor pacificus Type Strain pht-3B.</title>
        <authorList>
            <person name="Lai Q."/>
            <person name="Li G."/>
            <person name="Shao Z."/>
        </authorList>
    </citation>
    <scope>NUCLEOTIDE SEQUENCE [LARGE SCALE GENOMIC DNA]</scope>
    <source>
        <strain evidence="8">pht-3B</strain>
    </source>
</reference>
<evidence type="ECO:0000256" key="2">
    <source>
        <dbReference type="ARBA" id="ARBA00022898"/>
    </source>
</evidence>
<dbReference type="InterPro" id="IPR015422">
    <property type="entry name" value="PyrdxlP-dep_Trfase_small"/>
</dbReference>
<dbReference type="CDD" id="cd00609">
    <property type="entry name" value="AAT_like"/>
    <property type="match status" value="1"/>
</dbReference>
<evidence type="ECO:0000256" key="4">
    <source>
        <dbReference type="ARBA" id="ARBA00023125"/>
    </source>
</evidence>
<dbReference type="PATRIC" id="fig|391937.3.peg.1515"/>
<dbReference type="InterPro" id="IPR015421">
    <property type="entry name" value="PyrdxlP-dep_Trfase_major"/>
</dbReference>
<dbReference type="GO" id="GO:0003677">
    <property type="term" value="F:DNA binding"/>
    <property type="evidence" value="ECO:0007669"/>
    <property type="project" value="UniProtKB-KW"/>
</dbReference>
<dbReference type="SMART" id="SM00345">
    <property type="entry name" value="HTH_GNTR"/>
    <property type="match status" value="1"/>
</dbReference>
<dbReference type="Gene3D" id="3.90.1150.10">
    <property type="entry name" value="Aspartate Aminotransferase, domain 1"/>
    <property type="match status" value="1"/>
</dbReference>
<dbReference type="Pfam" id="PF00392">
    <property type="entry name" value="GntR"/>
    <property type="match status" value="1"/>
</dbReference>
<dbReference type="Proteomes" id="UP000006786">
    <property type="component" value="Unassembled WGS sequence"/>
</dbReference>
<dbReference type="InterPro" id="IPR000524">
    <property type="entry name" value="Tscrpt_reg_HTH_GntR"/>
</dbReference>
<keyword evidence="5" id="KW-0804">Transcription</keyword>
<evidence type="ECO:0000256" key="3">
    <source>
        <dbReference type="ARBA" id="ARBA00023015"/>
    </source>
</evidence>
<dbReference type="Pfam" id="PF00155">
    <property type="entry name" value="Aminotran_1_2"/>
    <property type="match status" value="1"/>
</dbReference>
<dbReference type="STRING" id="391937.NA2_07372"/>
<keyword evidence="4" id="KW-0238">DNA-binding</keyword>
<dbReference type="InterPro" id="IPR051446">
    <property type="entry name" value="HTH_trans_reg/aminotransferase"/>
</dbReference>
<evidence type="ECO:0000256" key="1">
    <source>
        <dbReference type="ARBA" id="ARBA00005384"/>
    </source>
</evidence>
<dbReference type="OrthoDB" id="9804020at2"/>
<accession>K2MG61</accession>
<dbReference type="EMBL" id="AMRM01000006">
    <property type="protein sequence ID" value="EKF19695.1"/>
    <property type="molecule type" value="Genomic_DNA"/>
</dbReference>
<evidence type="ECO:0000259" key="6">
    <source>
        <dbReference type="PROSITE" id="PS50949"/>
    </source>
</evidence>
<protein>
    <submittedName>
        <fullName evidence="7">GntR family transcriptional regulator</fullName>
    </submittedName>
</protein>
<organism evidence="7 8">
    <name type="scientific">Nitratireductor pacificus pht-3B</name>
    <dbReference type="NCBI Taxonomy" id="391937"/>
    <lineage>
        <taxon>Bacteria</taxon>
        <taxon>Pseudomonadati</taxon>
        <taxon>Pseudomonadota</taxon>
        <taxon>Alphaproteobacteria</taxon>
        <taxon>Hyphomicrobiales</taxon>
        <taxon>Phyllobacteriaceae</taxon>
        <taxon>Nitratireductor</taxon>
    </lineage>
</organism>
<evidence type="ECO:0000256" key="5">
    <source>
        <dbReference type="ARBA" id="ARBA00023163"/>
    </source>
</evidence>
<dbReference type="InterPro" id="IPR015424">
    <property type="entry name" value="PyrdxlP-dep_Trfase"/>
</dbReference>
<evidence type="ECO:0000313" key="7">
    <source>
        <dbReference type="EMBL" id="EKF19695.1"/>
    </source>
</evidence>
<dbReference type="InterPro" id="IPR036390">
    <property type="entry name" value="WH_DNA-bd_sf"/>
</dbReference>
<dbReference type="SUPFAM" id="SSF46785">
    <property type="entry name" value="Winged helix' DNA-binding domain"/>
    <property type="match status" value="1"/>
</dbReference>
<dbReference type="eggNOG" id="COG1167">
    <property type="taxonomic scope" value="Bacteria"/>
</dbReference>
<dbReference type="Gene3D" id="3.40.640.10">
    <property type="entry name" value="Type I PLP-dependent aspartate aminotransferase-like (Major domain)"/>
    <property type="match status" value="1"/>
</dbReference>
<dbReference type="InterPro" id="IPR036388">
    <property type="entry name" value="WH-like_DNA-bd_sf"/>
</dbReference>
<dbReference type="PROSITE" id="PS50949">
    <property type="entry name" value="HTH_GNTR"/>
    <property type="match status" value="1"/>
</dbReference>
<comment type="caution">
    <text evidence="7">The sequence shown here is derived from an EMBL/GenBank/DDBJ whole genome shotgun (WGS) entry which is preliminary data.</text>
</comment>
<dbReference type="PANTHER" id="PTHR46577">
    <property type="entry name" value="HTH-TYPE TRANSCRIPTIONAL REGULATORY PROTEIN GABR"/>
    <property type="match status" value="1"/>
</dbReference>
<dbReference type="CDD" id="cd07377">
    <property type="entry name" value="WHTH_GntR"/>
    <property type="match status" value="1"/>
</dbReference>
<dbReference type="RefSeq" id="WP_008595929.1">
    <property type="nucleotide sequence ID" value="NZ_AMRM01000006.1"/>
</dbReference>
<dbReference type="InterPro" id="IPR004839">
    <property type="entry name" value="Aminotransferase_I/II_large"/>
</dbReference>
<proteinExistence type="inferred from homology"/>
<keyword evidence="2" id="KW-0663">Pyridoxal phosphate</keyword>
<dbReference type="GO" id="GO:0003700">
    <property type="term" value="F:DNA-binding transcription factor activity"/>
    <property type="evidence" value="ECO:0007669"/>
    <property type="project" value="InterPro"/>
</dbReference>
<dbReference type="PANTHER" id="PTHR46577:SF1">
    <property type="entry name" value="HTH-TYPE TRANSCRIPTIONAL REGULATORY PROTEIN GABR"/>
    <property type="match status" value="1"/>
</dbReference>
<keyword evidence="8" id="KW-1185">Reference proteome</keyword>
<comment type="similarity">
    <text evidence="1">In the C-terminal section; belongs to the class-I pyridoxal-phosphate-dependent aminotransferase family.</text>
</comment>
<name>K2MG61_9HYPH</name>
<dbReference type="SUPFAM" id="SSF53383">
    <property type="entry name" value="PLP-dependent transferases"/>
    <property type="match status" value="1"/>
</dbReference>
<gene>
    <name evidence="7" type="ORF">NA2_07372</name>
</gene>
<dbReference type="GO" id="GO:0030170">
    <property type="term" value="F:pyridoxal phosphate binding"/>
    <property type="evidence" value="ECO:0007669"/>
    <property type="project" value="InterPro"/>
</dbReference>
<evidence type="ECO:0000313" key="8">
    <source>
        <dbReference type="Proteomes" id="UP000006786"/>
    </source>
</evidence>
<dbReference type="AlphaFoldDB" id="K2MG61"/>
<sequence>MTNWLPDLTLGSGPLYLRLADQIEHDIERGVLAPGAKLPPQRNLAFDIGVTIGTISRAYALVRERGLVSGEVGRGTYVLSAEPAGSETERSLAAPFGGTRDAVIEPGKLRLDSSAAPEIGQAAELERLTRAILRDRPDEIASYTRTLPPDWLTAGCAWLSHAGWTPRPESIVPTLGGHAGILAVMAAMTVPGDRIAFESLTYSHVARSGSVIGRRAVPVSIDAHGMIPDDLERVCAQQHPKVVFLVPSLHNPTLATMPEDRRQAVVDIARRHNVWLIEDNIYGALLDTPPIPLAALAPERTFHVGSLSKSVAAGVRGGWISCPPHQASRVLTAHKMITGGMPFLLAELAAQLVTSGAAETLRQRVRAEIGRREGHARRAFEGYDIASHPAAPFVWLKLPEPWLSSTFKNAASEDGVLIDDEDEFKVGQAETALHRVRISFSVPANTASLDGGLSVLRRLLDNPICGFDNYG</sequence>
<dbReference type="Gene3D" id="1.10.10.10">
    <property type="entry name" value="Winged helix-like DNA-binding domain superfamily/Winged helix DNA-binding domain"/>
    <property type="match status" value="1"/>
</dbReference>